<dbReference type="AlphaFoldDB" id="A0A3B0VRV2"/>
<feature type="non-terminal residue" evidence="1">
    <location>
        <position position="1"/>
    </location>
</feature>
<proteinExistence type="predicted"/>
<evidence type="ECO:0000313" key="1">
    <source>
        <dbReference type="EMBL" id="VAW34194.1"/>
    </source>
</evidence>
<gene>
    <name evidence="1" type="ORF">MNBD_CHLOROFLEXI01-4976</name>
</gene>
<accession>A0A3B0VRV2</accession>
<organism evidence="1">
    <name type="scientific">hydrothermal vent metagenome</name>
    <dbReference type="NCBI Taxonomy" id="652676"/>
    <lineage>
        <taxon>unclassified sequences</taxon>
        <taxon>metagenomes</taxon>
        <taxon>ecological metagenomes</taxon>
    </lineage>
</organism>
<protein>
    <submittedName>
        <fullName evidence="1">Uncharacterized protein</fullName>
    </submittedName>
</protein>
<reference evidence="1" key="1">
    <citation type="submission" date="2018-06" db="EMBL/GenBank/DDBJ databases">
        <authorList>
            <person name="Zhirakovskaya E."/>
        </authorList>
    </citation>
    <scope>NUCLEOTIDE SEQUENCE</scope>
</reference>
<name>A0A3B0VRV2_9ZZZZ</name>
<dbReference type="EMBL" id="UOEU01000519">
    <property type="protein sequence ID" value="VAW34194.1"/>
    <property type="molecule type" value="Genomic_DNA"/>
</dbReference>
<sequence length="111" mass="12317">HFAAAYVAAKDGLTAVLQANEHPVLPLAHLTLSLALLQQDKHGANKHLMLAHHLLCDRINKIPDPTFREQFLQATPLQIQLRVCPFLTLDIGKRANLADAFPRQKLFANAP</sequence>